<sequence length="105" mass="11963">MNRMVSVRTEELAGPALDWAIETIEGSPQPSAGQLQLFAQVDAEQLIEKYGVWVERGYHYPWLAATDKEPWHRMDGETRTIAVFRAVVWSKHGPNVKVPAELFQQ</sequence>
<name>A0A2W0EQL9_PSEJE</name>
<evidence type="ECO:0000313" key="2">
    <source>
        <dbReference type="Proteomes" id="UP000247437"/>
    </source>
</evidence>
<dbReference type="AlphaFoldDB" id="A0A2W0EQL9"/>
<evidence type="ECO:0000313" key="1">
    <source>
        <dbReference type="EMBL" id="PYY70729.1"/>
    </source>
</evidence>
<organism evidence="1 2">
    <name type="scientific">Pseudomonas jessenii</name>
    <dbReference type="NCBI Taxonomy" id="77298"/>
    <lineage>
        <taxon>Bacteria</taxon>
        <taxon>Pseudomonadati</taxon>
        <taxon>Pseudomonadota</taxon>
        <taxon>Gammaproteobacteria</taxon>
        <taxon>Pseudomonadales</taxon>
        <taxon>Pseudomonadaceae</taxon>
        <taxon>Pseudomonas</taxon>
    </lineage>
</organism>
<accession>A0A2W0EQL9</accession>
<comment type="caution">
    <text evidence="1">The sequence shown here is derived from an EMBL/GenBank/DDBJ whole genome shotgun (WGS) entry which is preliminary data.</text>
</comment>
<dbReference type="EMBL" id="PDLL01000088">
    <property type="protein sequence ID" value="PYY70729.1"/>
    <property type="molecule type" value="Genomic_DNA"/>
</dbReference>
<dbReference type="Proteomes" id="UP000247437">
    <property type="component" value="Unassembled WGS sequence"/>
</dbReference>
<gene>
    <name evidence="1" type="ORF">CRX42_09900</name>
</gene>
<proteinExistence type="predicted"/>
<evidence type="ECO:0008006" key="3">
    <source>
        <dbReference type="Google" id="ProtNLM"/>
    </source>
</evidence>
<dbReference type="RefSeq" id="WP_110659269.1">
    <property type="nucleotide sequence ID" value="NZ_PDLL01000088.1"/>
</dbReference>
<reference evidence="1 2" key="1">
    <citation type="journal article" date="2018" name="Appl. Microbiol. Biotechnol.">
        <title>Characterization of the caprolactam degradation pathway in Pseudomonas jessenii using mass spectrometry-based proteomics.</title>
        <authorList>
            <person name="Otzen M."/>
            <person name="Palacio C."/>
            <person name="Janssen D.B."/>
        </authorList>
    </citation>
    <scope>NUCLEOTIDE SEQUENCE [LARGE SCALE GENOMIC DNA]</scope>
    <source>
        <strain evidence="1 2">GO3</strain>
    </source>
</reference>
<dbReference type="OrthoDB" id="6902912at2"/>
<protein>
    <recommendedName>
        <fullName evidence="3">DUF2591 domain-containing protein</fullName>
    </recommendedName>
</protein>